<proteinExistence type="predicted"/>
<gene>
    <name evidence="1" type="ORF">F2Q69_00054835</name>
</gene>
<evidence type="ECO:0000313" key="1">
    <source>
        <dbReference type="EMBL" id="KAF3489970.1"/>
    </source>
</evidence>
<reference evidence="1" key="1">
    <citation type="submission" date="2019-12" db="EMBL/GenBank/DDBJ databases">
        <title>Genome sequencing and annotation of Brassica cretica.</title>
        <authorList>
            <person name="Studholme D.J."/>
            <person name="Sarris P."/>
        </authorList>
    </citation>
    <scope>NUCLEOTIDE SEQUENCE</scope>
    <source>
        <strain evidence="1">PFS-109/04</strain>
        <tissue evidence="1">Leaf</tissue>
    </source>
</reference>
<sequence length="125" mass="14092">MSGRCSSVVEVRLMRFLEVRNVRHGGELMWVDAHGGCEHSTQIFFSIGKHKISLLRKHICQKLQVRGTLSRRIYNGERGRRIYYDGERQHVMMIQGDIASIGGTGSTIFIYGGGGENVASPTRRK</sequence>
<name>A0A8S9NBD5_BRACR</name>
<dbReference type="EMBL" id="QGKX02002183">
    <property type="protein sequence ID" value="KAF3489970.1"/>
    <property type="molecule type" value="Genomic_DNA"/>
</dbReference>
<organism evidence="1 2">
    <name type="scientific">Brassica cretica</name>
    <name type="common">Mustard</name>
    <dbReference type="NCBI Taxonomy" id="69181"/>
    <lineage>
        <taxon>Eukaryota</taxon>
        <taxon>Viridiplantae</taxon>
        <taxon>Streptophyta</taxon>
        <taxon>Embryophyta</taxon>
        <taxon>Tracheophyta</taxon>
        <taxon>Spermatophyta</taxon>
        <taxon>Magnoliopsida</taxon>
        <taxon>eudicotyledons</taxon>
        <taxon>Gunneridae</taxon>
        <taxon>Pentapetalae</taxon>
        <taxon>rosids</taxon>
        <taxon>malvids</taxon>
        <taxon>Brassicales</taxon>
        <taxon>Brassicaceae</taxon>
        <taxon>Brassiceae</taxon>
        <taxon>Brassica</taxon>
    </lineage>
</organism>
<dbReference type="AlphaFoldDB" id="A0A8S9NBD5"/>
<accession>A0A8S9NBD5</accession>
<comment type="caution">
    <text evidence="1">The sequence shown here is derived from an EMBL/GenBank/DDBJ whole genome shotgun (WGS) entry which is preliminary data.</text>
</comment>
<dbReference type="Proteomes" id="UP000712600">
    <property type="component" value="Unassembled WGS sequence"/>
</dbReference>
<evidence type="ECO:0000313" key="2">
    <source>
        <dbReference type="Proteomes" id="UP000712600"/>
    </source>
</evidence>
<protein>
    <submittedName>
        <fullName evidence="1">Uncharacterized protein</fullName>
    </submittedName>
</protein>